<evidence type="ECO:0000313" key="3">
    <source>
        <dbReference type="Proteomes" id="UP001367676"/>
    </source>
</evidence>
<name>A0AAN9XXA2_9HEMI</name>
<reference evidence="2 3" key="1">
    <citation type="submission" date="2024-03" db="EMBL/GenBank/DDBJ databases">
        <title>Adaptation during the transition from Ophiocordyceps entomopathogen to insect associate is accompanied by gene loss and intensified selection.</title>
        <authorList>
            <person name="Ward C.M."/>
            <person name="Onetto C.A."/>
            <person name="Borneman A.R."/>
        </authorList>
    </citation>
    <scope>NUCLEOTIDE SEQUENCE [LARGE SCALE GENOMIC DNA]</scope>
    <source>
        <strain evidence="2">AWRI1</strain>
        <tissue evidence="2">Single Adult Female</tissue>
    </source>
</reference>
<accession>A0AAN9XXA2</accession>
<sequence length="146" mass="16390">MLLKLFDSEFGYHSIAGAKPYKHETRRRSGFHFARRDATRRPGCTDDECWPCAASRRSADRVSPSHTTHTSAVAANTHIMYAQYIAGRGFRLRLLQDLRVNSRTRTRTRTTATQPPPPSPFPSLVYSPATSTTAPALVWLSARLET</sequence>
<dbReference type="Proteomes" id="UP001367676">
    <property type="component" value="Unassembled WGS sequence"/>
</dbReference>
<feature type="region of interest" description="Disordered" evidence="1">
    <location>
        <begin position="101"/>
        <end position="127"/>
    </location>
</feature>
<organism evidence="2 3">
    <name type="scientific">Parthenolecanium corni</name>
    <dbReference type="NCBI Taxonomy" id="536013"/>
    <lineage>
        <taxon>Eukaryota</taxon>
        <taxon>Metazoa</taxon>
        <taxon>Ecdysozoa</taxon>
        <taxon>Arthropoda</taxon>
        <taxon>Hexapoda</taxon>
        <taxon>Insecta</taxon>
        <taxon>Pterygota</taxon>
        <taxon>Neoptera</taxon>
        <taxon>Paraneoptera</taxon>
        <taxon>Hemiptera</taxon>
        <taxon>Sternorrhyncha</taxon>
        <taxon>Coccoidea</taxon>
        <taxon>Coccidae</taxon>
        <taxon>Parthenolecanium</taxon>
    </lineage>
</organism>
<evidence type="ECO:0000313" key="2">
    <source>
        <dbReference type="EMBL" id="KAK7571237.1"/>
    </source>
</evidence>
<comment type="caution">
    <text evidence="2">The sequence shown here is derived from an EMBL/GenBank/DDBJ whole genome shotgun (WGS) entry which is preliminary data.</text>
</comment>
<protein>
    <submittedName>
        <fullName evidence="2">Uncharacterized protein</fullName>
    </submittedName>
</protein>
<keyword evidence="3" id="KW-1185">Reference proteome</keyword>
<proteinExistence type="predicted"/>
<dbReference type="EMBL" id="JBBCAQ010000041">
    <property type="protein sequence ID" value="KAK7571237.1"/>
    <property type="molecule type" value="Genomic_DNA"/>
</dbReference>
<evidence type="ECO:0000256" key="1">
    <source>
        <dbReference type="SAM" id="MobiDB-lite"/>
    </source>
</evidence>
<dbReference type="AlphaFoldDB" id="A0AAN9XXA2"/>
<gene>
    <name evidence="2" type="ORF">V9T40_014841</name>
</gene>